<evidence type="ECO:0000256" key="8">
    <source>
        <dbReference type="SAM" id="Phobius"/>
    </source>
</evidence>
<keyword evidence="8" id="KW-1133">Transmembrane helix</keyword>
<gene>
    <name evidence="10" type="ORF">FQ775_02220</name>
</gene>
<evidence type="ECO:0000256" key="7">
    <source>
        <dbReference type="ARBA" id="ARBA00022840"/>
    </source>
</evidence>
<dbReference type="RefSeq" id="WP_146297929.1">
    <property type="nucleotide sequence ID" value="NZ_CP042301.2"/>
</dbReference>
<dbReference type="GO" id="GO:0004673">
    <property type="term" value="F:protein histidine kinase activity"/>
    <property type="evidence" value="ECO:0007669"/>
    <property type="project" value="UniProtKB-EC"/>
</dbReference>
<comment type="catalytic activity">
    <reaction evidence="1">
        <text>ATP + protein L-histidine = ADP + protein N-phospho-L-histidine.</text>
        <dbReference type="EC" id="2.7.13.3"/>
    </reaction>
</comment>
<proteinExistence type="predicted"/>
<keyword evidence="5" id="KW-0547">Nucleotide-binding</keyword>
<keyword evidence="3" id="KW-0597">Phosphoprotein</keyword>
<feature type="transmembrane region" description="Helical" evidence="8">
    <location>
        <begin position="12"/>
        <end position="36"/>
    </location>
</feature>
<evidence type="ECO:0000256" key="1">
    <source>
        <dbReference type="ARBA" id="ARBA00000085"/>
    </source>
</evidence>
<evidence type="ECO:0000259" key="9">
    <source>
        <dbReference type="SMART" id="SM00911"/>
    </source>
</evidence>
<evidence type="ECO:0000256" key="6">
    <source>
        <dbReference type="ARBA" id="ARBA00022777"/>
    </source>
</evidence>
<feature type="transmembrane region" description="Helical" evidence="8">
    <location>
        <begin position="282"/>
        <end position="304"/>
    </location>
</feature>
<keyword evidence="8" id="KW-0472">Membrane</keyword>
<evidence type="ECO:0000256" key="2">
    <source>
        <dbReference type="ARBA" id="ARBA00012438"/>
    </source>
</evidence>
<dbReference type="PANTHER" id="PTHR41523">
    <property type="entry name" value="TWO-COMPONENT SYSTEM SENSOR PROTEIN"/>
    <property type="match status" value="1"/>
</dbReference>
<keyword evidence="4" id="KW-0808">Transferase</keyword>
<name>A0A5B8KUP9_9HYPH</name>
<sequence>MNTRLGPIRLSITIYLAAMAAAILVPLLLFVALLLLQLEQREHAALERRAVAAAIANSTAIERQLRDMATTLNLLSTSPELMEGDLRAFHNRTQAALAGSPWFIIAVDRSGQQLLNTRVPFGTPLGPTSDLDSLVSALESGRVEVSPTFFGRTSGKWVFNVIQPLAETSGGGAAALIMTQNAEDLSALIATGSMPSDWFYAAVDQNGQLVAANDTFDGRVGAALFGDLQSRINNNSGVIDIDLDGEAGIAAYSSIVGWSWRSFVWGPVRSGQASILESWGRLFVGGIALSVLSALAVLLLAFRLRRAIRQLSRMARKLGAGEIVSPAQTGMRETDLVAYALTEASFDRAQSEERTHFILRELVHRTKNMLAVVQSMMRQTARQSDSLEAFLPKAGERLEGFARSIDLLTEQGWAGVSLNALIRRQIATFVNDVERVVVRGEPFLLKPDAVQNLGMAFHELGTNAVKYGALSVPQGRIDVRWTFAGEGDEERIAIEWAEQDGPPVKETKRRGFGTTVLEVHAAAAIGGTVALTFAREGLRWRAETLRSKLEWRPDENDSAAG</sequence>
<accession>A0A5B8KUP9</accession>
<dbReference type="Gene3D" id="3.30.565.10">
    <property type="entry name" value="Histidine kinase-like ATPase, C-terminal domain"/>
    <property type="match status" value="1"/>
</dbReference>
<organism evidence="10 11">
    <name type="scientific">Nitratireductor mangrovi</name>
    <dbReference type="NCBI Taxonomy" id="2599600"/>
    <lineage>
        <taxon>Bacteria</taxon>
        <taxon>Pseudomonadati</taxon>
        <taxon>Pseudomonadota</taxon>
        <taxon>Alphaproteobacteria</taxon>
        <taxon>Hyphomicrobiales</taxon>
        <taxon>Phyllobacteriaceae</taxon>
        <taxon>Nitratireductor</taxon>
    </lineage>
</organism>
<dbReference type="Gene3D" id="3.30.450.20">
    <property type="entry name" value="PAS domain"/>
    <property type="match status" value="1"/>
</dbReference>
<reference evidence="10" key="1">
    <citation type="submission" date="2020-04" db="EMBL/GenBank/DDBJ databases">
        <title>Nitratireductor sp. nov. isolated from mangrove soil.</title>
        <authorList>
            <person name="Ye Y."/>
        </authorList>
    </citation>
    <scope>NUCLEOTIDE SEQUENCE</scope>
    <source>
        <strain evidence="10">SY7</strain>
    </source>
</reference>
<dbReference type="Pfam" id="PF07536">
    <property type="entry name" value="HWE_HK"/>
    <property type="match status" value="1"/>
</dbReference>
<feature type="domain" description="Signal transduction histidine kinase HWE region" evidence="9">
    <location>
        <begin position="361"/>
        <end position="442"/>
    </location>
</feature>
<dbReference type="EMBL" id="CP042301">
    <property type="protein sequence ID" value="QDY99279.1"/>
    <property type="molecule type" value="Genomic_DNA"/>
</dbReference>
<dbReference type="KEGG" id="niy:FQ775_02220"/>
<dbReference type="OrthoDB" id="341208at2"/>
<keyword evidence="11" id="KW-1185">Reference proteome</keyword>
<evidence type="ECO:0000256" key="4">
    <source>
        <dbReference type="ARBA" id="ARBA00022679"/>
    </source>
</evidence>
<evidence type="ECO:0000256" key="3">
    <source>
        <dbReference type="ARBA" id="ARBA00022553"/>
    </source>
</evidence>
<dbReference type="InterPro" id="IPR036890">
    <property type="entry name" value="HATPase_C_sf"/>
</dbReference>
<evidence type="ECO:0000313" key="11">
    <source>
        <dbReference type="Proteomes" id="UP000321389"/>
    </source>
</evidence>
<keyword evidence="8" id="KW-0812">Transmembrane</keyword>
<keyword evidence="7" id="KW-0067">ATP-binding</keyword>
<evidence type="ECO:0000313" key="10">
    <source>
        <dbReference type="EMBL" id="QDY99279.1"/>
    </source>
</evidence>
<protein>
    <recommendedName>
        <fullName evidence="2">histidine kinase</fullName>
        <ecNumber evidence="2">2.7.13.3</ecNumber>
    </recommendedName>
</protein>
<dbReference type="GO" id="GO:0005524">
    <property type="term" value="F:ATP binding"/>
    <property type="evidence" value="ECO:0007669"/>
    <property type="project" value="UniProtKB-KW"/>
</dbReference>
<dbReference type="InterPro" id="IPR011102">
    <property type="entry name" value="Sig_transdc_His_kinase_HWE"/>
</dbReference>
<evidence type="ECO:0000256" key="5">
    <source>
        <dbReference type="ARBA" id="ARBA00022741"/>
    </source>
</evidence>
<dbReference type="EC" id="2.7.13.3" evidence="2"/>
<dbReference type="Proteomes" id="UP000321389">
    <property type="component" value="Chromosome"/>
</dbReference>
<keyword evidence="6 10" id="KW-0418">Kinase</keyword>
<dbReference type="AlphaFoldDB" id="A0A5B8KUP9"/>
<dbReference type="SMART" id="SM00911">
    <property type="entry name" value="HWE_HK"/>
    <property type="match status" value="1"/>
</dbReference>
<dbReference type="PANTHER" id="PTHR41523:SF7">
    <property type="entry name" value="HISTIDINE KINASE"/>
    <property type="match status" value="1"/>
</dbReference>